<dbReference type="Gene3D" id="3.40.50.1820">
    <property type="entry name" value="alpha/beta hydrolase"/>
    <property type="match status" value="1"/>
</dbReference>
<dbReference type="InterPro" id="IPR000383">
    <property type="entry name" value="Xaa-Pro-like_dom"/>
</dbReference>
<dbReference type="OrthoDB" id="5240615at2"/>
<dbReference type="InterPro" id="IPR029058">
    <property type="entry name" value="AB_hydrolase_fold"/>
</dbReference>
<dbReference type="SUPFAM" id="SSF49785">
    <property type="entry name" value="Galactose-binding domain-like"/>
    <property type="match status" value="1"/>
</dbReference>
<protein>
    <submittedName>
        <fullName evidence="3">Peptidase S15</fullName>
    </submittedName>
</protein>
<name>A0A2R4T6B3_9ACTN</name>
<dbReference type="EMBL" id="CP026304">
    <property type="protein sequence ID" value="AVZ74689.1"/>
    <property type="molecule type" value="Genomic_DNA"/>
</dbReference>
<dbReference type="KEGG" id="slk:SLUN_23480"/>
<proteinExistence type="predicted"/>
<dbReference type="SUPFAM" id="SSF53474">
    <property type="entry name" value="alpha/beta-Hydrolases"/>
    <property type="match status" value="1"/>
</dbReference>
<dbReference type="AlphaFoldDB" id="A0A2R4T6B3"/>
<accession>A0A2R4T6B3</accession>
<dbReference type="PANTHER" id="PTHR43056:SF10">
    <property type="entry name" value="COCE_NOND FAMILY, PUTATIVE (AFU_ORTHOLOGUE AFUA_7G00600)-RELATED"/>
    <property type="match status" value="1"/>
</dbReference>
<dbReference type="GeneID" id="55658212"/>
<keyword evidence="4" id="KW-1185">Reference proteome</keyword>
<dbReference type="InterPro" id="IPR008979">
    <property type="entry name" value="Galactose-bd-like_sf"/>
</dbReference>
<dbReference type="InterPro" id="IPR005674">
    <property type="entry name" value="CocE/Ser_esterase"/>
</dbReference>
<dbReference type="Gene3D" id="2.60.120.260">
    <property type="entry name" value="Galactose-binding domain-like"/>
    <property type="match status" value="1"/>
</dbReference>
<dbReference type="Pfam" id="PF08530">
    <property type="entry name" value="PepX_C"/>
    <property type="match status" value="1"/>
</dbReference>
<dbReference type="RefSeq" id="WP_108151392.1">
    <property type="nucleotide sequence ID" value="NZ_CP026304.1"/>
</dbReference>
<sequence>MRIRTDFPYETAHEDVRIPLADGTKLYARIWRPLTDEPVPALLEYQPYRLSDWTAPRDRQRHPWYAGHGYASVRVDVRGHGNSEGLPGDEYDTTELADGVEVVNWLARQPWCTGRVGMFGISWGGIDALQIAALAPEPLKAIVTVCSSDDRYDNDAHYMGGSVLAVDMHARAAALLALVARPPDPLFAGDEWRELWLKRLEAVAPFVHTWLAHQIRDDYWKHASVCEDYSAIDAAVLAVGGWHDPYRDTVLRLVEHLPPDRVRGLIGPWPHQYPDRGRPPGPAIGFLQETLRWWDHHLKGIDNDVMAEPLLRSWISESHPPATGYPELPGRWVGDTAWPSPHITPVPYALQGAPVIVDSPQHTGLDAGRFLPLGNDADLPPDQREEDARSACFEFPVTGDPIEILGRPRVTLRLRLEVPHGQAAARVCDVAPDGSSTLVTRGVLNLSARHGRERANAWPLGATEDVSFELNGIGHTFPPGHRIRLAVSSAYWPWIWPGTDSAGFTLDPAGSRLELPVREHTDEKFVFEEPEQSEPLGVSVPATLDEQRPERLITRDVAKGEWKLKADPRYGGTRVHPDGLECTEDALETYTIQERDPHSAHTRSDWTIRLHRPELAWDVRIETRSEITCDAAGFITSDEVVCRHGEEIVFHRTWEKRIPRMAG</sequence>
<dbReference type="NCBIfam" id="TIGR00976">
    <property type="entry name" value="CocE_NonD"/>
    <property type="match status" value="1"/>
</dbReference>
<dbReference type="Gene3D" id="1.10.3020.10">
    <property type="entry name" value="alpha-amino acid ester hydrolase ( Helical cap domain)"/>
    <property type="match status" value="1"/>
</dbReference>
<dbReference type="Proteomes" id="UP000244201">
    <property type="component" value="Chromosome"/>
</dbReference>
<gene>
    <name evidence="3" type="ORF">SLUN_23480</name>
</gene>
<evidence type="ECO:0000313" key="3">
    <source>
        <dbReference type="EMBL" id="AVZ74689.1"/>
    </source>
</evidence>
<dbReference type="InterPro" id="IPR013736">
    <property type="entry name" value="Xaa-Pro_dipept_C"/>
</dbReference>
<evidence type="ECO:0000259" key="2">
    <source>
        <dbReference type="SMART" id="SM00939"/>
    </source>
</evidence>
<evidence type="ECO:0000313" key="4">
    <source>
        <dbReference type="Proteomes" id="UP000244201"/>
    </source>
</evidence>
<evidence type="ECO:0000256" key="1">
    <source>
        <dbReference type="ARBA" id="ARBA00022801"/>
    </source>
</evidence>
<dbReference type="PANTHER" id="PTHR43056">
    <property type="entry name" value="PEPTIDASE S9 PROLYL OLIGOPEPTIDASE"/>
    <property type="match status" value="1"/>
</dbReference>
<organism evidence="3 4">
    <name type="scientific">Streptomyces lunaelactis</name>
    <dbReference type="NCBI Taxonomy" id="1535768"/>
    <lineage>
        <taxon>Bacteria</taxon>
        <taxon>Bacillati</taxon>
        <taxon>Actinomycetota</taxon>
        <taxon>Actinomycetes</taxon>
        <taxon>Kitasatosporales</taxon>
        <taxon>Streptomycetaceae</taxon>
        <taxon>Streptomyces</taxon>
    </lineage>
</organism>
<dbReference type="SMART" id="SM00939">
    <property type="entry name" value="PepX_C"/>
    <property type="match status" value="1"/>
</dbReference>
<dbReference type="InterPro" id="IPR050585">
    <property type="entry name" value="Xaa-Pro_dipeptidyl-ppase/CocE"/>
</dbReference>
<dbReference type="GO" id="GO:0008239">
    <property type="term" value="F:dipeptidyl-peptidase activity"/>
    <property type="evidence" value="ECO:0007669"/>
    <property type="project" value="InterPro"/>
</dbReference>
<reference evidence="3 4" key="1">
    <citation type="submission" date="2018-01" db="EMBL/GenBank/DDBJ databases">
        <title>Complete genome sequence of Streptomyces lunaelactis MM109T, a Ferroverdin A producer isolated from cave moonmilk deposits.</title>
        <authorList>
            <person name="Naome A."/>
            <person name="Martinet L."/>
            <person name="Maciejewska M."/>
            <person name="Anderssen S."/>
            <person name="Adam D."/>
            <person name="Tenconi E."/>
            <person name="Deflandre B."/>
            <person name="Arguelles-Arias A."/>
            <person name="Calusinska M."/>
            <person name="Copieters W."/>
            <person name="Karim L."/>
            <person name="Hanikenne M."/>
            <person name="Baurain D."/>
            <person name="van Wezel G."/>
            <person name="Smargiasso N."/>
            <person name="de Pauw E."/>
            <person name="Delfosse P."/>
            <person name="Rigali S."/>
        </authorList>
    </citation>
    <scope>NUCLEOTIDE SEQUENCE [LARGE SCALE GENOMIC DNA]</scope>
    <source>
        <strain evidence="3 4">MM109</strain>
    </source>
</reference>
<dbReference type="Pfam" id="PF02129">
    <property type="entry name" value="Peptidase_S15"/>
    <property type="match status" value="1"/>
</dbReference>
<feature type="domain" description="Xaa-Pro dipeptidyl-peptidase C-terminal" evidence="2">
    <location>
        <begin position="291"/>
        <end position="514"/>
    </location>
</feature>
<keyword evidence="1" id="KW-0378">Hydrolase</keyword>